<dbReference type="FunCoup" id="A2EQ39">
    <property type="interactions" value="342"/>
</dbReference>
<evidence type="ECO:0000259" key="4">
    <source>
        <dbReference type="Pfam" id="PF00733"/>
    </source>
</evidence>
<organism evidence="5 6">
    <name type="scientific">Trichomonas vaginalis (strain ATCC PRA-98 / G3)</name>
    <dbReference type="NCBI Taxonomy" id="412133"/>
    <lineage>
        <taxon>Eukaryota</taxon>
        <taxon>Metamonada</taxon>
        <taxon>Parabasalia</taxon>
        <taxon>Trichomonadida</taxon>
        <taxon>Trichomonadidae</taxon>
        <taxon>Trichomonas</taxon>
    </lineage>
</organism>
<dbReference type="GO" id="GO:0006529">
    <property type="term" value="P:asparagine biosynthetic process"/>
    <property type="evidence" value="ECO:0007669"/>
    <property type="project" value="UniProtKB-KW"/>
</dbReference>
<dbReference type="Proteomes" id="UP000001542">
    <property type="component" value="Unassembled WGS sequence"/>
</dbReference>
<dbReference type="Gene3D" id="3.40.50.620">
    <property type="entry name" value="HUPs"/>
    <property type="match status" value="1"/>
</dbReference>
<dbReference type="CDD" id="cd01991">
    <property type="entry name" value="Asn_synthase_B_C"/>
    <property type="match status" value="1"/>
</dbReference>
<dbReference type="InParanoid" id="A2EQ39"/>
<dbReference type="InterPro" id="IPR001962">
    <property type="entry name" value="Asn_synthase"/>
</dbReference>
<dbReference type="RefSeq" id="XP_001317437.1">
    <property type="nucleotide sequence ID" value="XM_001317402.1"/>
</dbReference>
<dbReference type="Pfam" id="PF00733">
    <property type="entry name" value="Asn_synthase"/>
    <property type="match status" value="1"/>
</dbReference>
<protein>
    <submittedName>
        <fullName evidence="5">Asparagine synthase family protein</fullName>
    </submittedName>
</protein>
<dbReference type="SUPFAM" id="SSF52402">
    <property type="entry name" value="Adenine nucleotide alpha hydrolases-like"/>
    <property type="match status" value="1"/>
</dbReference>
<reference evidence="5" key="1">
    <citation type="submission" date="2006-10" db="EMBL/GenBank/DDBJ databases">
        <authorList>
            <person name="Amadeo P."/>
            <person name="Zhao Q."/>
            <person name="Wortman J."/>
            <person name="Fraser-Liggett C."/>
            <person name="Carlton J."/>
        </authorList>
    </citation>
    <scope>NUCLEOTIDE SEQUENCE</scope>
    <source>
        <strain evidence="5">G3</strain>
    </source>
</reference>
<dbReference type="OrthoDB" id="10252281at2759"/>
<accession>A2EQ39</accession>
<sequence>MEAKLPLIRFKITVGRQGKKEWNFRGQNIILEVENTEKNPHFKVIQDDTGFLIIKSLYNDVRELFSKLKQANKSSLQPPILDVPYMFIFYDAAKQTIIASKDIIGLSSALYIEYPFCISSYGIQGKEVPPGVTIFTENGVCTIKPAPYSAHRDDPSITVDQAMDMLQEAIVKATDPNATVLFSGGLDSTVLAAAQALAGAKEVNLVNFCANENAPDYSSAQQSYNDLVAAFPNTKFNFIQEVGDLNELINLGPSIIQNVMPLETTEMNLNIAMTLYNGLIRSPTPTVLSGLGPDELFCGYMSMKSAEDVDKEVCMYINRLWERNGGRDDRIANQAGKFVIAPYMSKAFLDVSLKIPREYLLKAELGRGQGEKWILRQLAERLGLHSAAKRPKQAMQFGSKVAKAKWNNIN</sequence>
<evidence type="ECO:0000256" key="2">
    <source>
        <dbReference type="ARBA" id="ARBA00022888"/>
    </source>
</evidence>
<dbReference type="eggNOG" id="KOG0573">
    <property type="taxonomic scope" value="Eukaryota"/>
</dbReference>
<evidence type="ECO:0000256" key="1">
    <source>
        <dbReference type="ARBA" id="ARBA00022605"/>
    </source>
</evidence>
<keyword evidence="2" id="KW-0061">Asparagine biosynthesis</keyword>
<dbReference type="GO" id="GO:0004066">
    <property type="term" value="F:asparagine synthase (glutamine-hydrolyzing) activity"/>
    <property type="evidence" value="ECO:0007669"/>
    <property type="project" value="InterPro"/>
</dbReference>
<keyword evidence="6" id="KW-1185">Reference proteome</keyword>
<dbReference type="SMR" id="A2EQ39"/>
<dbReference type="EMBL" id="DS113454">
    <property type="protein sequence ID" value="EAY05214.1"/>
    <property type="molecule type" value="Genomic_DNA"/>
</dbReference>
<dbReference type="PANTHER" id="PTHR45937:SF1">
    <property type="entry name" value="ASPARAGINE SYNTHETASE DOMAIN-CONTAINING PROTEIN 1"/>
    <property type="match status" value="1"/>
</dbReference>
<dbReference type="VEuPathDB" id="TrichDB:TVAGG3_0072660"/>
<keyword evidence="3" id="KW-0315">Glutamine amidotransferase</keyword>
<feature type="domain" description="Asparagine synthetase" evidence="4">
    <location>
        <begin position="166"/>
        <end position="307"/>
    </location>
</feature>
<evidence type="ECO:0000313" key="5">
    <source>
        <dbReference type="EMBL" id="EAY05214.1"/>
    </source>
</evidence>
<dbReference type="PANTHER" id="PTHR45937">
    <property type="entry name" value="ASPARAGINE SYNTHETASE DOMAIN-CONTAINING PROTEIN 1"/>
    <property type="match status" value="1"/>
</dbReference>
<gene>
    <name evidence="5" type="ORF">TVAG_473930</name>
</gene>
<dbReference type="VEuPathDB" id="TrichDB:TVAG_473930"/>
<dbReference type="STRING" id="5722.A2EQ39"/>
<dbReference type="AlphaFoldDB" id="A2EQ39"/>
<name>A2EQ39_TRIV3</name>
<dbReference type="KEGG" id="tva:4763072"/>
<evidence type="ECO:0000256" key="3">
    <source>
        <dbReference type="ARBA" id="ARBA00022962"/>
    </source>
</evidence>
<keyword evidence="1" id="KW-0028">Amino-acid biosynthesis</keyword>
<dbReference type="InterPro" id="IPR014729">
    <property type="entry name" value="Rossmann-like_a/b/a_fold"/>
</dbReference>
<dbReference type="InterPro" id="IPR051857">
    <property type="entry name" value="Asn_synthetase_domain"/>
</dbReference>
<reference evidence="5" key="2">
    <citation type="journal article" date="2007" name="Science">
        <title>Draft genome sequence of the sexually transmitted pathogen Trichomonas vaginalis.</title>
        <authorList>
            <person name="Carlton J.M."/>
            <person name="Hirt R.P."/>
            <person name="Silva J.C."/>
            <person name="Delcher A.L."/>
            <person name="Schatz M."/>
            <person name="Zhao Q."/>
            <person name="Wortman J.R."/>
            <person name="Bidwell S.L."/>
            <person name="Alsmark U.C.M."/>
            <person name="Besteiro S."/>
            <person name="Sicheritz-Ponten T."/>
            <person name="Noel C.J."/>
            <person name="Dacks J.B."/>
            <person name="Foster P.G."/>
            <person name="Simillion C."/>
            <person name="Van de Peer Y."/>
            <person name="Miranda-Saavedra D."/>
            <person name="Barton G.J."/>
            <person name="Westrop G.D."/>
            <person name="Mueller S."/>
            <person name="Dessi D."/>
            <person name="Fiori P.L."/>
            <person name="Ren Q."/>
            <person name="Paulsen I."/>
            <person name="Zhang H."/>
            <person name="Bastida-Corcuera F.D."/>
            <person name="Simoes-Barbosa A."/>
            <person name="Brown M.T."/>
            <person name="Hayes R.D."/>
            <person name="Mukherjee M."/>
            <person name="Okumura C.Y."/>
            <person name="Schneider R."/>
            <person name="Smith A.J."/>
            <person name="Vanacova S."/>
            <person name="Villalvazo M."/>
            <person name="Haas B.J."/>
            <person name="Pertea M."/>
            <person name="Feldblyum T.V."/>
            <person name="Utterback T.R."/>
            <person name="Shu C.L."/>
            <person name="Osoegawa K."/>
            <person name="de Jong P.J."/>
            <person name="Hrdy I."/>
            <person name="Horvathova L."/>
            <person name="Zubacova Z."/>
            <person name="Dolezal P."/>
            <person name="Malik S.B."/>
            <person name="Logsdon J.M. Jr."/>
            <person name="Henze K."/>
            <person name="Gupta A."/>
            <person name="Wang C.C."/>
            <person name="Dunne R.L."/>
            <person name="Upcroft J.A."/>
            <person name="Upcroft P."/>
            <person name="White O."/>
            <person name="Salzberg S.L."/>
            <person name="Tang P."/>
            <person name="Chiu C.-H."/>
            <person name="Lee Y.-S."/>
            <person name="Embley T.M."/>
            <person name="Coombs G.H."/>
            <person name="Mottram J.C."/>
            <person name="Tachezy J."/>
            <person name="Fraser-Liggett C.M."/>
            <person name="Johnson P.J."/>
        </authorList>
    </citation>
    <scope>NUCLEOTIDE SEQUENCE [LARGE SCALE GENOMIC DNA]</scope>
    <source>
        <strain evidence="5">G3</strain>
    </source>
</reference>
<proteinExistence type="predicted"/>
<evidence type="ECO:0000313" key="6">
    <source>
        <dbReference type="Proteomes" id="UP000001542"/>
    </source>
</evidence>